<proteinExistence type="predicted"/>
<evidence type="ECO:0000313" key="1">
    <source>
        <dbReference type="EMBL" id="KAL0444804.1"/>
    </source>
</evidence>
<dbReference type="SUPFAM" id="SSF56672">
    <property type="entry name" value="DNA/RNA polymerases"/>
    <property type="match status" value="1"/>
</dbReference>
<name>A0AAW2WSL6_9LAMI</name>
<accession>A0AAW2WSL6</accession>
<dbReference type="Gene3D" id="3.10.10.10">
    <property type="entry name" value="HIV Type 1 Reverse Transcriptase, subunit A, domain 1"/>
    <property type="match status" value="1"/>
</dbReference>
<dbReference type="PANTHER" id="PTHR24559">
    <property type="entry name" value="TRANSPOSON TY3-I GAG-POL POLYPROTEIN"/>
    <property type="match status" value="1"/>
</dbReference>
<protein>
    <submittedName>
        <fullName evidence="1">Uncharacterized protein</fullName>
    </submittedName>
</protein>
<dbReference type="InterPro" id="IPR053134">
    <property type="entry name" value="RNA-dir_DNA_polymerase"/>
</dbReference>
<sequence>MSAHSLIKMMRRKVQNKEGELFPNHKVLSKKDGDPQVLKLLQQYDDIFQEPRSLPPERNIQHCIELLPDAIPKKQHPYIYTYGQKTEIERIVKEMLNSGIIRLRQLCFPSMLVKKKDGGWRLC</sequence>
<reference evidence="1" key="1">
    <citation type="submission" date="2020-06" db="EMBL/GenBank/DDBJ databases">
        <authorList>
            <person name="Li T."/>
            <person name="Hu X."/>
            <person name="Zhang T."/>
            <person name="Song X."/>
            <person name="Zhang H."/>
            <person name="Dai N."/>
            <person name="Sheng W."/>
            <person name="Hou X."/>
            <person name="Wei L."/>
        </authorList>
    </citation>
    <scope>NUCLEOTIDE SEQUENCE</scope>
    <source>
        <strain evidence="1">KEN1</strain>
        <tissue evidence="1">Leaf</tissue>
    </source>
</reference>
<reference evidence="1" key="2">
    <citation type="journal article" date="2024" name="Plant">
        <title>Genomic evolution and insights into agronomic trait innovations of Sesamum species.</title>
        <authorList>
            <person name="Miao H."/>
            <person name="Wang L."/>
            <person name="Qu L."/>
            <person name="Liu H."/>
            <person name="Sun Y."/>
            <person name="Le M."/>
            <person name="Wang Q."/>
            <person name="Wei S."/>
            <person name="Zheng Y."/>
            <person name="Lin W."/>
            <person name="Duan Y."/>
            <person name="Cao H."/>
            <person name="Xiong S."/>
            <person name="Wang X."/>
            <person name="Wei L."/>
            <person name="Li C."/>
            <person name="Ma Q."/>
            <person name="Ju M."/>
            <person name="Zhao R."/>
            <person name="Li G."/>
            <person name="Mu C."/>
            <person name="Tian Q."/>
            <person name="Mei H."/>
            <person name="Zhang T."/>
            <person name="Gao T."/>
            <person name="Zhang H."/>
        </authorList>
    </citation>
    <scope>NUCLEOTIDE SEQUENCE</scope>
    <source>
        <strain evidence="1">KEN1</strain>
    </source>
</reference>
<comment type="caution">
    <text evidence="1">The sequence shown here is derived from an EMBL/GenBank/DDBJ whole genome shotgun (WGS) entry which is preliminary data.</text>
</comment>
<organism evidence="1">
    <name type="scientific">Sesamum latifolium</name>
    <dbReference type="NCBI Taxonomy" id="2727402"/>
    <lineage>
        <taxon>Eukaryota</taxon>
        <taxon>Viridiplantae</taxon>
        <taxon>Streptophyta</taxon>
        <taxon>Embryophyta</taxon>
        <taxon>Tracheophyta</taxon>
        <taxon>Spermatophyta</taxon>
        <taxon>Magnoliopsida</taxon>
        <taxon>eudicotyledons</taxon>
        <taxon>Gunneridae</taxon>
        <taxon>Pentapetalae</taxon>
        <taxon>asterids</taxon>
        <taxon>lamiids</taxon>
        <taxon>Lamiales</taxon>
        <taxon>Pedaliaceae</taxon>
        <taxon>Sesamum</taxon>
    </lineage>
</organism>
<dbReference type="PANTHER" id="PTHR24559:SF450">
    <property type="entry name" value="RNA-DIRECTED DNA POLYMERASE HOMOLOG"/>
    <property type="match status" value="1"/>
</dbReference>
<dbReference type="InterPro" id="IPR043502">
    <property type="entry name" value="DNA/RNA_pol_sf"/>
</dbReference>
<dbReference type="AlphaFoldDB" id="A0AAW2WSL6"/>
<dbReference type="EMBL" id="JACGWN010000007">
    <property type="protein sequence ID" value="KAL0444804.1"/>
    <property type="molecule type" value="Genomic_DNA"/>
</dbReference>
<gene>
    <name evidence="1" type="ORF">Slati_2203100</name>
</gene>